<evidence type="ECO:0000313" key="3">
    <source>
        <dbReference type="EMBL" id="WND01606.1"/>
    </source>
</evidence>
<accession>A0AA52EB63</accession>
<name>A0AA52EB63_9PROT</name>
<gene>
    <name evidence="3" type="ORF">QGN29_08540</name>
</gene>
<dbReference type="Proteomes" id="UP001268683">
    <property type="component" value="Chromosome"/>
</dbReference>
<dbReference type="InterPro" id="IPR007461">
    <property type="entry name" value="Ysc84_actin-binding"/>
</dbReference>
<feature type="domain" description="Ysc84 actin-binding" evidence="2">
    <location>
        <begin position="104"/>
        <end position="194"/>
    </location>
</feature>
<organism evidence="3 4">
    <name type="scientific">Temperatibacter marinus</name>
    <dbReference type="NCBI Taxonomy" id="1456591"/>
    <lineage>
        <taxon>Bacteria</taxon>
        <taxon>Pseudomonadati</taxon>
        <taxon>Pseudomonadota</taxon>
        <taxon>Alphaproteobacteria</taxon>
        <taxon>Kordiimonadales</taxon>
        <taxon>Temperatibacteraceae</taxon>
        <taxon>Temperatibacter</taxon>
    </lineage>
</organism>
<evidence type="ECO:0000259" key="2">
    <source>
        <dbReference type="Pfam" id="PF04366"/>
    </source>
</evidence>
<evidence type="ECO:0000256" key="1">
    <source>
        <dbReference type="SAM" id="SignalP"/>
    </source>
</evidence>
<dbReference type="RefSeq" id="WP_310797434.1">
    <property type="nucleotide sequence ID" value="NZ_CP123872.1"/>
</dbReference>
<reference evidence="3" key="1">
    <citation type="submission" date="2023-04" db="EMBL/GenBank/DDBJ databases">
        <title>Complete genome sequence of Temperatibacter marinus.</title>
        <authorList>
            <person name="Rong J.-C."/>
            <person name="Yi M.-L."/>
            <person name="Zhao Q."/>
        </authorList>
    </citation>
    <scope>NUCLEOTIDE SEQUENCE</scope>
    <source>
        <strain evidence="3">NBRC 110045</strain>
    </source>
</reference>
<dbReference type="Pfam" id="PF04366">
    <property type="entry name" value="Ysc84"/>
    <property type="match status" value="1"/>
</dbReference>
<sequence>MIKLSLYVTLVFTLLMPHTFSASAQESGRTKSEKKRTKIMHMHDDVLVRLYREKRDAKTYVEDAYGYAVFSNLGVNLLLISAGGGKGVAIDNETGQKTFMKMGTAGVGLGVGVKDFRAVFAFHTREAFDAFVNKGWDFSGQADASARSGDKGGEISGAIDIGNSVTVYHMTEAGLSLQATLQGTKYWKDKKLNQ</sequence>
<evidence type="ECO:0000313" key="4">
    <source>
        <dbReference type="Proteomes" id="UP001268683"/>
    </source>
</evidence>
<dbReference type="EMBL" id="CP123872">
    <property type="protein sequence ID" value="WND01606.1"/>
    <property type="molecule type" value="Genomic_DNA"/>
</dbReference>
<proteinExistence type="predicted"/>
<protein>
    <submittedName>
        <fullName evidence="3">YSC84-related protein</fullName>
    </submittedName>
</protein>
<dbReference type="KEGG" id="tmk:QGN29_08540"/>
<feature type="chain" id="PRO_5041450342" evidence="1">
    <location>
        <begin position="25"/>
        <end position="194"/>
    </location>
</feature>
<dbReference type="AlphaFoldDB" id="A0AA52EB63"/>
<keyword evidence="4" id="KW-1185">Reference proteome</keyword>
<keyword evidence="1" id="KW-0732">Signal</keyword>
<feature type="signal peptide" evidence="1">
    <location>
        <begin position="1"/>
        <end position="24"/>
    </location>
</feature>